<dbReference type="GO" id="GO:1901135">
    <property type="term" value="P:carbohydrate derivative metabolic process"/>
    <property type="evidence" value="ECO:0007669"/>
    <property type="project" value="InterPro"/>
</dbReference>
<dbReference type="AlphaFoldDB" id="A0A7T0KHA5"/>
<dbReference type="SUPFAM" id="SSF53697">
    <property type="entry name" value="SIS domain"/>
    <property type="match status" value="1"/>
</dbReference>
<proteinExistence type="predicted"/>
<protein>
    <submittedName>
        <fullName evidence="1">Uncharacterized protein</fullName>
    </submittedName>
</protein>
<dbReference type="InterPro" id="IPR046348">
    <property type="entry name" value="SIS_dom_sf"/>
</dbReference>
<evidence type="ECO:0000313" key="2">
    <source>
        <dbReference type="Proteomes" id="UP000594681"/>
    </source>
</evidence>
<keyword evidence="2" id="KW-1185">Reference proteome</keyword>
<accession>A0A7T0KHA5</accession>
<dbReference type="GO" id="GO:0097367">
    <property type="term" value="F:carbohydrate derivative binding"/>
    <property type="evidence" value="ECO:0007669"/>
    <property type="project" value="InterPro"/>
</dbReference>
<sequence length="343" mass="35342">MSTDSEPDYWSGQQHYDAEMVRFFDVAHEGAQVRAVAAAVPALEAALYGSTPRAIVVLPTDHVARVCAQFVARTFAAVPLVVADELPTFVGALDVVVVLGERAECDQTSQALLTAARRGAQCVAVVPGVGPLLADATSCATIIGALPTATAGSPARYISALEAICSAASQPAAVTQAYLAGLASELDAEVEALGPDRDVSVNPARQLRDFAEDCLVFHTGAPLAEVAAALFARAGLGAGVVEPEDVPQIRARYPQAQPDPFYDPFLDGPGSGPDADFGWTVFRASPKVIVWAGAVAQEQAPGDDGQTLILSAASDTAHPLQLITRAFAAAALDASPDTAPDAA</sequence>
<dbReference type="RefSeq" id="WP_165008502.1">
    <property type="nucleotide sequence ID" value="NZ_CP064954.1"/>
</dbReference>
<dbReference type="KEGG" id="cliz:G7Y31_02965"/>
<name>A0A7T0KHA5_9CORY</name>
<reference evidence="1 2" key="1">
    <citation type="submission" date="2020-11" db="EMBL/GenBank/DDBJ databases">
        <title>Corynebacterium sp. ZJ-599.</title>
        <authorList>
            <person name="Zhou J."/>
        </authorList>
    </citation>
    <scope>NUCLEOTIDE SEQUENCE [LARGE SCALE GENOMIC DNA]</scope>
    <source>
        <strain evidence="1 2">ZJ-599</strain>
    </source>
</reference>
<organism evidence="1 2">
    <name type="scientific">Corynebacterium lizhenjunii</name>
    <dbReference type="NCBI Taxonomy" id="2709394"/>
    <lineage>
        <taxon>Bacteria</taxon>
        <taxon>Bacillati</taxon>
        <taxon>Actinomycetota</taxon>
        <taxon>Actinomycetes</taxon>
        <taxon>Mycobacteriales</taxon>
        <taxon>Corynebacteriaceae</taxon>
        <taxon>Corynebacterium</taxon>
    </lineage>
</organism>
<dbReference type="Proteomes" id="UP000594681">
    <property type="component" value="Chromosome"/>
</dbReference>
<gene>
    <name evidence="1" type="ORF">G7Y31_02965</name>
</gene>
<dbReference type="EMBL" id="CP064954">
    <property type="protein sequence ID" value="QPK79683.1"/>
    <property type="molecule type" value="Genomic_DNA"/>
</dbReference>
<evidence type="ECO:0000313" key="1">
    <source>
        <dbReference type="EMBL" id="QPK79683.1"/>
    </source>
</evidence>